<proteinExistence type="predicted"/>
<evidence type="ECO:0008006" key="3">
    <source>
        <dbReference type="Google" id="ProtNLM"/>
    </source>
</evidence>
<evidence type="ECO:0000313" key="1">
    <source>
        <dbReference type="EnsemblPlants" id="AET5Gv21010800.2"/>
    </source>
</evidence>
<reference evidence="1" key="4">
    <citation type="submission" date="2019-03" db="UniProtKB">
        <authorList>
            <consortium name="EnsemblPlants"/>
        </authorList>
    </citation>
    <scope>IDENTIFICATION</scope>
</reference>
<dbReference type="Proteomes" id="UP000015105">
    <property type="component" value="Chromosome 5D"/>
</dbReference>
<sequence length="96" mass="11395">MSFDWEDLFPLVTVRKLVRDTSDHNPLLLDTGCVKPGPSHNREFRFELTWLSNEDFYVKAKKIWEQPVNSKDPIDVLNIKLKRIKKYFKGWGSHSF</sequence>
<dbReference type="EnsemblPlants" id="AET5Gv21010800.2">
    <property type="protein sequence ID" value="AET5Gv21010800.2"/>
    <property type="gene ID" value="AET5Gv21010800"/>
</dbReference>
<reference evidence="1" key="5">
    <citation type="journal article" date="2021" name="G3 (Bethesda)">
        <title>Aegilops tauschii genome assembly Aet v5.0 features greater sequence contiguity and improved annotation.</title>
        <authorList>
            <person name="Wang L."/>
            <person name="Zhu T."/>
            <person name="Rodriguez J.C."/>
            <person name="Deal K.R."/>
            <person name="Dubcovsky J."/>
            <person name="McGuire P.E."/>
            <person name="Lux T."/>
            <person name="Spannagl M."/>
            <person name="Mayer K.F.X."/>
            <person name="Baldrich P."/>
            <person name="Meyers B.C."/>
            <person name="Huo N."/>
            <person name="Gu Y.Q."/>
            <person name="Zhou H."/>
            <person name="Devos K.M."/>
            <person name="Bennetzen J.L."/>
            <person name="Unver T."/>
            <person name="Budak H."/>
            <person name="Gulick P.J."/>
            <person name="Galiba G."/>
            <person name="Kalapos B."/>
            <person name="Nelson D.R."/>
            <person name="Li P."/>
            <person name="You F.M."/>
            <person name="Luo M.C."/>
            <person name="Dvorak J."/>
        </authorList>
    </citation>
    <scope>NUCLEOTIDE SEQUENCE [LARGE SCALE GENOMIC DNA]</scope>
    <source>
        <strain evidence="1">cv. AL8/78</strain>
    </source>
</reference>
<protein>
    <recommendedName>
        <fullName evidence="3">Endonuclease/exonuclease/phosphatase domain-containing protein</fullName>
    </recommendedName>
</protein>
<accession>A0A453M249</accession>
<evidence type="ECO:0000313" key="2">
    <source>
        <dbReference type="Proteomes" id="UP000015105"/>
    </source>
</evidence>
<name>A0A453M249_AEGTS</name>
<reference evidence="2" key="1">
    <citation type="journal article" date="2014" name="Science">
        <title>Ancient hybridizations among the ancestral genomes of bread wheat.</title>
        <authorList>
            <consortium name="International Wheat Genome Sequencing Consortium,"/>
            <person name="Marcussen T."/>
            <person name="Sandve S.R."/>
            <person name="Heier L."/>
            <person name="Spannagl M."/>
            <person name="Pfeifer M."/>
            <person name="Jakobsen K.S."/>
            <person name="Wulff B.B."/>
            <person name="Steuernagel B."/>
            <person name="Mayer K.F."/>
            <person name="Olsen O.A."/>
        </authorList>
    </citation>
    <scope>NUCLEOTIDE SEQUENCE [LARGE SCALE GENOMIC DNA]</scope>
    <source>
        <strain evidence="2">cv. AL8/78</strain>
    </source>
</reference>
<reference evidence="1" key="3">
    <citation type="journal article" date="2017" name="Nature">
        <title>Genome sequence of the progenitor of the wheat D genome Aegilops tauschii.</title>
        <authorList>
            <person name="Luo M.C."/>
            <person name="Gu Y.Q."/>
            <person name="Puiu D."/>
            <person name="Wang H."/>
            <person name="Twardziok S.O."/>
            <person name="Deal K.R."/>
            <person name="Huo N."/>
            <person name="Zhu T."/>
            <person name="Wang L."/>
            <person name="Wang Y."/>
            <person name="McGuire P.E."/>
            <person name="Liu S."/>
            <person name="Long H."/>
            <person name="Ramasamy R.K."/>
            <person name="Rodriguez J.C."/>
            <person name="Van S.L."/>
            <person name="Yuan L."/>
            <person name="Wang Z."/>
            <person name="Xia Z."/>
            <person name="Xiao L."/>
            <person name="Anderson O.D."/>
            <person name="Ouyang S."/>
            <person name="Liang Y."/>
            <person name="Zimin A.V."/>
            <person name="Pertea G."/>
            <person name="Qi P."/>
            <person name="Bennetzen J.L."/>
            <person name="Dai X."/>
            <person name="Dawson M.W."/>
            <person name="Muller H.G."/>
            <person name="Kugler K."/>
            <person name="Rivarola-Duarte L."/>
            <person name="Spannagl M."/>
            <person name="Mayer K.F.X."/>
            <person name="Lu F.H."/>
            <person name="Bevan M.W."/>
            <person name="Leroy P."/>
            <person name="Li P."/>
            <person name="You F.M."/>
            <person name="Sun Q."/>
            <person name="Liu Z."/>
            <person name="Lyons E."/>
            <person name="Wicker T."/>
            <person name="Salzberg S.L."/>
            <person name="Devos K.M."/>
            <person name="Dvorak J."/>
        </authorList>
    </citation>
    <scope>NUCLEOTIDE SEQUENCE [LARGE SCALE GENOMIC DNA]</scope>
    <source>
        <strain evidence="1">cv. AL8/78</strain>
    </source>
</reference>
<reference evidence="2" key="2">
    <citation type="journal article" date="2017" name="Nat. Plants">
        <title>The Aegilops tauschii genome reveals multiple impacts of transposons.</title>
        <authorList>
            <person name="Zhao G."/>
            <person name="Zou C."/>
            <person name="Li K."/>
            <person name="Wang K."/>
            <person name="Li T."/>
            <person name="Gao L."/>
            <person name="Zhang X."/>
            <person name="Wang H."/>
            <person name="Yang Z."/>
            <person name="Liu X."/>
            <person name="Jiang W."/>
            <person name="Mao L."/>
            <person name="Kong X."/>
            <person name="Jiao Y."/>
            <person name="Jia J."/>
        </authorList>
    </citation>
    <scope>NUCLEOTIDE SEQUENCE [LARGE SCALE GENOMIC DNA]</scope>
    <source>
        <strain evidence="2">cv. AL8/78</strain>
    </source>
</reference>
<keyword evidence="2" id="KW-1185">Reference proteome</keyword>
<dbReference type="Gramene" id="AET5Gv21010800.2">
    <property type="protein sequence ID" value="AET5Gv21010800.2"/>
    <property type="gene ID" value="AET5Gv21010800"/>
</dbReference>
<dbReference type="AlphaFoldDB" id="A0A453M249"/>
<organism evidence="1 2">
    <name type="scientific">Aegilops tauschii subsp. strangulata</name>
    <name type="common">Goatgrass</name>
    <dbReference type="NCBI Taxonomy" id="200361"/>
    <lineage>
        <taxon>Eukaryota</taxon>
        <taxon>Viridiplantae</taxon>
        <taxon>Streptophyta</taxon>
        <taxon>Embryophyta</taxon>
        <taxon>Tracheophyta</taxon>
        <taxon>Spermatophyta</taxon>
        <taxon>Magnoliopsida</taxon>
        <taxon>Liliopsida</taxon>
        <taxon>Poales</taxon>
        <taxon>Poaceae</taxon>
        <taxon>BOP clade</taxon>
        <taxon>Pooideae</taxon>
        <taxon>Triticodae</taxon>
        <taxon>Triticeae</taxon>
        <taxon>Triticinae</taxon>
        <taxon>Aegilops</taxon>
    </lineage>
</organism>